<dbReference type="UniPathway" id="UPA00219"/>
<dbReference type="InterPro" id="IPR002477">
    <property type="entry name" value="Peptidoglycan-bd-like"/>
</dbReference>
<evidence type="ECO:0000256" key="8">
    <source>
        <dbReference type="SAM" id="SignalP"/>
    </source>
</evidence>
<feature type="active site" description="Nucleophile" evidence="7">
    <location>
        <position position="303"/>
    </location>
</feature>
<gene>
    <name evidence="10" type="ORF">GGR03_003467</name>
</gene>
<dbReference type="Proteomes" id="UP000588647">
    <property type="component" value="Unassembled WGS sequence"/>
</dbReference>
<dbReference type="InterPro" id="IPR005490">
    <property type="entry name" value="LD_TPept_cat_dom"/>
</dbReference>
<comment type="pathway">
    <text evidence="1 7">Cell wall biogenesis; peptidoglycan biosynthesis.</text>
</comment>
<dbReference type="PROSITE" id="PS52029">
    <property type="entry name" value="LD_TPASE"/>
    <property type="match status" value="1"/>
</dbReference>
<dbReference type="PANTHER" id="PTHR30582:SF30">
    <property type="entry name" value="BLR4375 PROTEIN"/>
    <property type="match status" value="1"/>
</dbReference>
<keyword evidence="4 7" id="KW-0133">Cell shape</keyword>
<dbReference type="InterPro" id="IPR050979">
    <property type="entry name" value="LD-transpeptidase"/>
</dbReference>
<dbReference type="GO" id="GO:0016740">
    <property type="term" value="F:transferase activity"/>
    <property type="evidence" value="ECO:0007669"/>
    <property type="project" value="UniProtKB-KW"/>
</dbReference>
<dbReference type="AlphaFoldDB" id="A0A7W6HFP0"/>
<dbReference type="GO" id="GO:0071972">
    <property type="term" value="F:peptidoglycan L,D-transpeptidase activity"/>
    <property type="evidence" value="ECO:0007669"/>
    <property type="project" value="TreeGrafter"/>
</dbReference>
<dbReference type="SUPFAM" id="SSF47090">
    <property type="entry name" value="PGBD-like"/>
    <property type="match status" value="1"/>
</dbReference>
<keyword evidence="10" id="KW-0449">Lipoprotein</keyword>
<keyword evidence="11" id="KW-1185">Reference proteome</keyword>
<comment type="similarity">
    <text evidence="2">Belongs to the YkuD family.</text>
</comment>
<dbReference type="InterPro" id="IPR036366">
    <property type="entry name" value="PGBDSf"/>
</dbReference>
<keyword evidence="5 7" id="KW-0573">Peptidoglycan synthesis</keyword>
<reference evidence="10 11" key="1">
    <citation type="submission" date="2020-08" db="EMBL/GenBank/DDBJ databases">
        <title>Genomic Encyclopedia of Type Strains, Phase IV (KMG-IV): sequencing the most valuable type-strain genomes for metagenomic binning, comparative biology and taxonomic classification.</title>
        <authorList>
            <person name="Goeker M."/>
        </authorList>
    </citation>
    <scope>NUCLEOTIDE SEQUENCE [LARGE SCALE GENOMIC DNA]</scope>
    <source>
        <strain evidence="10 11">DSM 103570</strain>
    </source>
</reference>
<dbReference type="SUPFAM" id="SSF141523">
    <property type="entry name" value="L,D-transpeptidase catalytic domain-like"/>
    <property type="match status" value="1"/>
</dbReference>
<sequence>MGPFPKTLMTGLMAISCAWPAAVQAAEISKDDVNKAELADRSEATDGPSALMLKTQILLDRADASPGVIDGYEGENVTKALSAFEEMNDLTVDGELDEELWKLLGGEEEAELLVDYEITADDAGQDFIDEIPDDYVKRAELDSLGYTSIEEMLAERHHMDIELFKALNDGKDMSEGTTILVADIGEPRTDGAVARIEADKSGAQIRAYDGDDKLIVAYPATIGSEENPSPEGTHEVEAVAVDPTYTYRPDENFQQGENDEKLVLAAGPNNPVGNVWIDLSEPTYGIHGTAEPSEIDKTASHGCVRLTNWDAMELAKLVDPGVEVKFLN</sequence>
<feature type="chain" id="PRO_5031478514" evidence="8">
    <location>
        <begin position="26"/>
        <end position="328"/>
    </location>
</feature>
<proteinExistence type="inferred from homology"/>
<dbReference type="GO" id="GO:0071555">
    <property type="term" value="P:cell wall organization"/>
    <property type="evidence" value="ECO:0007669"/>
    <property type="project" value="UniProtKB-UniRule"/>
</dbReference>
<evidence type="ECO:0000256" key="3">
    <source>
        <dbReference type="ARBA" id="ARBA00022679"/>
    </source>
</evidence>
<keyword evidence="8" id="KW-0732">Signal</keyword>
<evidence type="ECO:0000256" key="4">
    <source>
        <dbReference type="ARBA" id="ARBA00022960"/>
    </source>
</evidence>
<evidence type="ECO:0000256" key="7">
    <source>
        <dbReference type="PROSITE-ProRule" id="PRU01373"/>
    </source>
</evidence>
<dbReference type="PROSITE" id="PS51257">
    <property type="entry name" value="PROKAR_LIPOPROTEIN"/>
    <property type="match status" value="1"/>
</dbReference>
<dbReference type="Pfam" id="PF01471">
    <property type="entry name" value="PG_binding_1"/>
    <property type="match status" value="1"/>
</dbReference>
<name>A0A7W6HFP0_9HYPH</name>
<dbReference type="Pfam" id="PF03734">
    <property type="entry name" value="YkuD"/>
    <property type="match status" value="1"/>
</dbReference>
<dbReference type="EMBL" id="JACIEM010000004">
    <property type="protein sequence ID" value="MBB4004379.1"/>
    <property type="molecule type" value="Genomic_DNA"/>
</dbReference>
<dbReference type="Gene3D" id="1.10.101.10">
    <property type="entry name" value="PGBD-like superfamily/PGBD"/>
    <property type="match status" value="1"/>
</dbReference>
<keyword evidence="3" id="KW-0808">Transferase</keyword>
<evidence type="ECO:0000313" key="10">
    <source>
        <dbReference type="EMBL" id="MBB4004379.1"/>
    </source>
</evidence>
<evidence type="ECO:0000256" key="1">
    <source>
        <dbReference type="ARBA" id="ARBA00004752"/>
    </source>
</evidence>
<dbReference type="GO" id="GO:0008360">
    <property type="term" value="P:regulation of cell shape"/>
    <property type="evidence" value="ECO:0007669"/>
    <property type="project" value="UniProtKB-UniRule"/>
</dbReference>
<feature type="domain" description="L,D-TPase catalytic" evidence="9">
    <location>
        <begin position="194"/>
        <end position="327"/>
    </location>
</feature>
<feature type="active site" description="Proton donor/acceptor" evidence="7">
    <location>
        <position position="287"/>
    </location>
</feature>
<dbReference type="RefSeq" id="WP_246368107.1">
    <property type="nucleotide sequence ID" value="NZ_JAAAMM010000004.1"/>
</dbReference>
<dbReference type="InterPro" id="IPR038063">
    <property type="entry name" value="Transpep_catalytic_dom"/>
</dbReference>
<dbReference type="CDD" id="cd16913">
    <property type="entry name" value="YkuD_like"/>
    <property type="match status" value="1"/>
</dbReference>
<evidence type="ECO:0000256" key="2">
    <source>
        <dbReference type="ARBA" id="ARBA00005992"/>
    </source>
</evidence>
<dbReference type="GO" id="GO:0005576">
    <property type="term" value="C:extracellular region"/>
    <property type="evidence" value="ECO:0007669"/>
    <property type="project" value="TreeGrafter"/>
</dbReference>
<organism evidence="10 11">
    <name type="scientific">Aurantimonas endophytica</name>
    <dbReference type="NCBI Taxonomy" id="1522175"/>
    <lineage>
        <taxon>Bacteria</taxon>
        <taxon>Pseudomonadati</taxon>
        <taxon>Pseudomonadota</taxon>
        <taxon>Alphaproteobacteria</taxon>
        <taxon>Hyphomicrobiales</taxon>
        <taxon>Aurantimonadaceae</taxon>
        <taxon>Aurantimonas</taxon>
    </lineage>
</organism>
<accession>A0A7W6HFP0</accession>
<keyword evidence="6 7" id="KW-0961">Cell wall biogenesis/degradation</keyword>
<evidence type="ECO:0000256" key="6">
    <source>
        <dbReference type="ARBA" id="ARBA00023316"/>
    </source>
</evidence>
<protein>
    <submittedName>
        <fullName evidence="10">Lipoprotein-anchoring transpeptidase ErfK/SrfK</fullName>
    </submittedName>
</protein>
<dbReference type="PANTHER" id="PTHR30582">
    <property type="entry name" value="L,D-TRANSPEPTIDASE"/>
    <property type="match status" value="1"/>
</dbReference>
<evidence type="ECO:0000313" key="11">
    <source>
        <dbReference type="Proteomes" id="UP000588647"/>
    </source>
</evidence>
<comment type="caution">
    <text evidence="10">The sequence shown here is derived from an EMBL/GenBank/DDBJ whole genome shotgun (WGS) entry which is preliminary data.</text>
</comment>
<feature type="signal peptide" evidence="8">
    <location>
        <begin position="1"/>
        <end position="25"/>
    </location>
</feature>
<evidence type="ECO:0000256" key="5">
    <source>
        <dbReference type="ARBA" id="ARBA00022984"/>
    </source>
</evidence>
<dbReference type="Gene3D" id="2.40.440.10">
    <property type="entry name" value="L,D-transpeptidase catalytic domain-like"/>
    <property type="match status" value="1"/>
</dbReference>
<dbReference type="InterPro" id="IPR036365">
    <property type="entry name" value="PGBD-like_sf"/>
</dbReference>
<dbReference type="GO" id="GO:0018104">
    <property type="term" value="P:peptidoglycan-protein cross-linking"/>
    <property type="evidence" value="ECO:0007669"/>
    <property type="project" value="TreeGrafter"/>
</dbReference>
<evidence type="ECO:0000259" key="9">
    <source>
        <dbReference type="PROSITE" id="PS52029"/>
    </source>
</evidence>